<keyword evidence="1" id="KW-0328">Glycosyltransferase</keyword>
<dbReference type="EMBL" id="DWXG01000033">
    <property type="protein sequence ID" value="HJB97698.1"/>
    <property type="molecule type" value="Genomic_DNA"/>
</dbReference>
<dbReference type="AlphaFoldDB" id="A0A9D2SFK5"/>
<evidence type="ECO:0000313" key="3">
    <source>
        <dbReference type="EMBL" id="HJB97698.1"/>
    </source>
</evidence>
<proteinExistence type="predicted"/>
<evidence type="ECO:0000256" key="1">
    <source>
        <dbReference type="ARBA" id="ARBA00022676"/>
    </source>
</evidence>
<reference evidence="3" key="1">
    <citation type="journal article" date="2021" name="PeerJ">
        <title>Extensive microbial diversity within the chicken gut microbiome revealed by metagenomics and culture.</title>
        <authorList>
            <person name="Gilroy R."/>
            <person name="Ravi A."/>
            <person name="Getino M."/>
            <person name="Pursley I."/>
            <person name="Horton D.L."/>
            <person name="Alikhan N.F."/>
            <person name="Baker D."/>
            <person name="Gharbi K."/>
            <person name="Hall N."/>
            <person name="Watson M."/>
            <person name="Adriaenssens E.M."/>
            <person name="Foster-Nyarko E."/>
            <person name="Jarju S."/>
            <person name="Secka A."/>
            <person name="Antonio M."/>
            <person name="Oren A."/>
            <person name="Chaudhuri R.R."/>
            <person name="La Ragione R."/>
            <person name="Hildebrand F."/>
            <person name="Pallen M.J."/>
        </authorList>
    </citation>
    <scope>NUCLEOTIDE SEQUENCE</scope>
    <source>
        <strain evidence="3">CHK185-1770</strain>
    </source>
</reference>
<organism evidence="3 4">
    <name type="scientific">Candidatus Acutalibacter pullicola</name>
    <dbReference type="NCBI Taxonomy" id="2838417"/>
    <lineage>
        <taxon>Bacteria</taxon>
        <taxon>Bacillati</taxon>
        <taxon>Bacillota</taxon>
        <taxon>Clostridia</taxon>
        <taxon>Eubacteriales</taxon>
        <taxon>Acutalibacteraceae</taxon>
        <taxon>Acutalibacter</taxon>
    </lineage>
</organism>
<dbReference type="PANTHER" id="PTHR34136">
    <property type="match status" value="1"/>
</dbReference>
<protein>
    <submittedName>
        <fullName evidence="3">WecB/TagA/CpsF family glycosyltransferase</fullName>
    </submittedName>
</protein>
<dbReference type="Proteomes" id="UP000826793">
    <property type="component" value="Unassembled WGS sequence"/>
</dbReference>
<comment type="caution">
    <text evidence="3">The sequence shown here is derived from an EMBL/GenBank/DDBJ whole genome shotgun (WGS) entry which is preliminary data.</text>
</comment>
<evidence type="ECO:0000256" key="2">
    <source>
        <dbReference type="ARBA" id="ARBA00022679"/>
    </source>
</evidence>
<keyword evidence="2" id="KW-0808">Transferase</keyword>
<dbReference type="GO" id="GO:0016758">
    <property type="term" value="F:hexosyltransferase activity"/>
    <property type="evidence" value="ECO:0007669"/>
    <property type="project" value="TreeGrafter"/>
</dbReference>
<accession>A0A9D2SFK5</accession>
<evidence type="ECO:0000313" key="4">
    <source>
        <dbReference type="Proteomes" id="UP000826793"/>
    </source>
</evidence>
<dbReference type="PANTHER" id="PTHR34136:SF1">
    <property type="entry name" value="UDP-N-ACETYL-D-MANNOSAMINURONIC ACID TRANSFERASE"/>
    <property type="match status" value="1"/>
</dbReference>
<dbReference type="InterPro" id="IPR004629">
    <property type="entry name" value="WecG_TagA_CpsF"/>
</dbReference>
<gene>
    <name evidence="3" type="ORF">H9710_03870</name>
</gene>
<dbReference type="CDD" id="cd06533">
    <property type="entry name" value="Glyco_transf_WecG_TagA"/>
    <property type="match status" value="1"/>
</dbReference>
<reference evidence="3" key="2">
    <citation type="submission" date="2021-04" db="EMBL/GenBank/DDBJ databases">
        <authorList>
            <person name="Gilroy R."/>
        </authorList>
    </citation>
    <scope>NUCLEOTIDE SEQUENCE</scope>
    <source>
        <strain evidence="3">CHK185-1770</strain>
    </source>
</reference>
<name>A0A9D2SFK5_9FIRM</name>
<dbReference type="Pfam" id="PF03808">
    <property type="entry name" value="Glyco_tran_WecG"/>
    <property type="match status" value="1"/>
</dbReference>
<dbReference type="NCBIfam" id="TIGR00696">
    <property type="entry name" value="wecG_tagA_cpsF"/>
    <property type="match status" value="1"/>
</dbReference>
<sequence length="239" mass="26945">MAIQEYLRRVFPGSAEDFCQKAGKALQEGDKLFVVTANPEILMKAEGNAEIRRLLLDEETAVVPDGISVVRAMQQLSLPVTERITGVDLAQRLLDMAGQAEKSVYLLGAKEEVVSALAKKLKLRYPRMEVRYKNGYGKDKDADFQEIVQAQPDLVLVALGVPAQELLIARYLDQFQKGVFIGVGGSFDVLSGSKRRAPSFFVKTNTEWLYRIVREPSRLKRFYESNVKFLGEIRRESKK</sequence>